<reference evidence="2 3" key="1">
    <citation type="submission" date="2020-03" db="EMBL/GenBank/DDBJ databases">
        <title>Complete genome sequence of Shewanella sp.</title>
        <authorList>
            <person name="Kim Y.-S."/>
            <person name="Kim S.-J."/>
            <person name="Jung H.-K."/>
            <person name="Kim K.-H."/>
        </authorList>
    </citation>
    <scope>NUCLEOTIDE SEQUENCE [LARGE SCALE GENOMIC DNA]</scope>
    <source>
        <strain evidence="2 3">PN3F2</strain>
    </source>
</reference>
<organism evidence="2 3">
    <name type="scientific">Shewanella aestuarii</name>
    <dbReference type="NCBI Taxonomy" id="1028752"/>
    <lineage>
        <taxon>Bacteria</taxon>
        <taxon>Pseudomonadati</taxon>
        <taxon>Pseudomonadota</taxon>
        <taxon>Gammaproteobacteria</taxon>
        <taxon>Alteromonadales</taxon>
        <taxon>Shewanellaceae</taxon>
        <taxon>Shewanella</taxon>
    </lineage>
</organism>
<name>A0A6G9QI32_9GAMM</name>
<dbReference type="KEGG" id="saes:HBH39_02650"/>
<dbReference type="Proteomes" id="UP000502608">
    <property type="component" value="Chromosome"/>
</dbReference>
<dbReference type="EMBL" id="CP050313">
    <property type="protein sequence ID" value="QIR13541.1"/>
    <property type="molecule type" value="Genomic_DNA"/>
</dbReference>
<keyword evidence="3" id="KW-1185">Reference proteome</keyword>
<evidence type="ECO:0000313" key="2">
    <source>
        <dbReference type="EMBL" id="QIR13541.1"/>
    </source>
</evidence>
<dbReference type="AlphaFoldDB" id="A0A6G9QI32"/>
<gene>
    <name evidence="2" type="ORF">HBH39_02650</name>
</gene>
<dbReference type="InterPro" id="IPR036078">
    <property type="entry name" value="Spo11/TopoVI_A_sf"/>
</dbReference>
<dbReference type="Pfam" id="PF23947">
    <property type="entry name" value="DUF7281"/>
    <property type="match status" value="1"/>
</dbReference>
<dbReference type="InterPro" id="IPR055705">
    <property type="entry name" value="DUF7281"/>
</dbReference>
<dbReference type="SUPFAM" id="SSF56726">
    <property type="entry name" value="DNA topoisomerase IV, alpha subunit"/>
    <property type="match status" value="1"/>
</dbReference>
<dbReference type="GO" id="GO:0005694">
    <property type="term" value="C:chromosome"/>
    <property type="evidence" value="ECO:0007669"/>
    <property type="project" value="InterPro"/>
</dbReference>
<dbReference type="RefSeq" id="WP_167675368.1">
    <property type="nucleotide sequence ID" value="NZ_CP050313.1"/>
</dbReference>
<sequence>MASLTKQQIIMIKNVVIKRSPREKYSANWQKIYQQFAIGEPDGAGKYLSFSGKDWDLLRDMVKQDSGFDVLNVDFNQTRTELSCQGHKEKFANIRPEANYVLVKLPSDYLPTKSVFDMVTSSRLSIRLSVDNLLHIIKQGNINQLVVVENLDIFDEFDHWPVDNILADTLAKAVIVYRGSGAHSPAGCKQLLYRLSQFEHPLHISAFVDLDPAGLQIAHLLKGCQYIIVPVLANLAAQQNQRPVPLLGVNDKDDFAKQWRQQKYLKRADLQQWRNLANWLQQNCISIKQQHILANQLTLTLTSRSSAAS</sequence>
<feature type="domain" description="DUF7281" evidence="1">
    <location>
        <begin position="99"/>
        <end position="300"/>
    </location>
</feature>
<evidence type="ECO:0000259" key="1">
    <source>
        <dbReference type="Pfam" id="PF23947"/>
    </source>
</evidence>
<dbReference type="Gene3D" id="3.40.1360.10">
    <property type="match status" value="1"/>
</dbReference>
<accession>A0A6G9QI32</accession>
<proteinExistence type="predicted"/>
<dbReference type="GO" id="GO:0003677">
    <property type="term" value="F:DNA binding"/>
    <property type="evidence" value="ECO:0007669"/>
    <property type="project" value="InterPro"/>
</dbReference>
<protein>
    <recommendedName>
        <fullName evidence="1">DUF7281 domain-containing protein</fullName>
    </recommendedName>
</protein>
<evidence type="ECO:0000313" key="3">
    <source>
        <dbReference type="Proteomes" id="UP000502608"/>
    </source>
</evidence>